<keyword evidence="1" id="KW-0805">Transcription regulation</keyword>
<name>A0A7W9J1X5_9ACTN</name>
<dbReference type="InterPro" id="IPR050109">
    <property type="entry name" value="HTH-type_TetR-like_transc_reg"/>
</dbReference>
<dbReference type="Pfam" id="PF00440">
    <property type="entry name" value="TetR_N"/>
    <property type="match status" value="1"/>
</dbReference>
<evidence type="ECO:0000259" key="5">
    <source>
        <dbReference type="PROSITE" id="PS50977"/>
    </source>
</evidence>
<evidence type="ECO:0000313" key="7">
    <source>
        <dbReference type="Proteomes" id="UP000549971"/>
    </source>
</evidence>
<dbReference type="InterPro" id="IPR009057">
    <property type="entry name" value="Homeodomain-like_sf"/>
</dbReference>
<dbReference type="GO" id="GO:0003700">
    <property type="term" value="F:DNA-binding transcription factor activity"/>
    <property type="evidence" value="ECO:0007669"/>
    <property type="project" value="TreeGrafter"/>
</dbReference>
<dbReference type="PANTHER" id="PTHR30055">
    <property type="entry name" value="HTH-TYPE TRANSCRIPTIONAL REGULATOR RUTR"/>
    <property type="match status" value="1"/>
</dbReference>
<sequence>MEGRRERKKAALRQHISDVATGLFLERGFDQVSVSEVAEAADVARPTVFAHFPRKEDLLFDQYPETEAELVGAVLDRPDGMPAVRAIANRVLVLAAQESPPFLVRPHQAPFFRIVAESRALQARAREMADQLEDAVAMAMEATGVRQPRLVAALTTAAYKTAHLDSVRRVLAGQDALDHVFRVQTALNVVAQAVENDPVFVG</sequence>
<dbReference type="Proteomes" id="UP000549971">
    <property type="component" value="Unassembled WGS sequence"/>
</dbReference>
<dbReference type="GO" id="GO:0000976">
    <property type="term" value="F:transcription cis-regulatory region binding"/>
    <property type="evidence" value="ECO:0007669"/>
    <property type="project" value="TreeGrafter"/>
</dbReference>
<dbReference type="RefSeq" id="WP_184793695.1">
    <property type="nucleotide sequence ID" value="NZ_JACHMY010000001.1"/>
</dbReference>
<keyword evidence="2 4" id="KW-0238">DNA-binding</keyword>
<organism evidence="6 7">
    <name type="scientific">Kribbella italica</name>
    <dbReference type="NCBI Taxonomy" id="1540520"/>
    <lineage>
        <taxon>Bacteria</taxon>
        <taxon>Bacillati</taxon>
        <taxon>Actinomycetota</taxon>
        <taxon>Actinomycetes</taxon>
        <taxon>Propionibacteriales</taxon>
        <taxon>Kribbellaceae</taxon>
        <taxon>Kribbella</taxon>
    </lineage>
</organism>
<dbReference type="AlphaFoldDB" id="A0A7W9J1X5"/>
<evidence type="ECO:0000313" key="6">
    <source>
        <dbReference type="EMBL" id="MBB5833855.1"/>
    </source>
</evidence>
<dbReference type="EMBL" id="JACHMY010000001">
    <property type="protein sequence ID" value="MBB5833855.1"/>
    <property type="molecule type" value="Genomic_DNA"/>
</dbReference>
<keyword evidence="7" id="KW-1185">Reference proteome</keyword>
<dbReference type="PRINTS" id="PR00455">
    <property type="entry name" value="HTHTETR"/>
</dbReference>
<dbReference type="PANTHER" id="PTHR30055:SF234">
    <property type="entry name" value="HTH-TYPE TRANSCRIPTIONAL REGULATOR BETI"/>
    <property type="match status" value="1"/>
</dbReference>
<dbReference type="Gene3D" id="1.10.357.10">
    <property type="entry name" value="Tetracycline Repressor, domain 2"/>
    <property type="match status" value="1"/>
</dbReference>
<proteinExistence type="predicted"/>
<reference evidence="6 7" key="1">
    <citation type="submission" date="2020-08" db="EMBL/GenBank/DDBJ databases">
        <title>Sequencing the genomes of 1000 actinobacteria strains.</title>
        <authorList>
            <person name="Klenk H.-P."/>
        </authorList>
    </citation>
    <scope>NUCLEOTIDE SEQUENCE [LARGE SCALE GENOMIC DNA]</scope>
    <source>
        <strain evidence="6 7">DSM 28967</strain>
    </source>
</reference>
<protein>
    <submittedName>
        <fullName evidence="6">AcrR family transcriptional regulator</fullName>
    </submittedName>
</protein>
<dbReference type="SUPFAM" id="SSF46689">
    <property type="entry name" value="Homeodomain-like"/>
    <property type="match status" value="1"/>
</dbReference>
<gene>
    <name evidence="6" type="ORF">HDA39_000589</name>
</gene>
<accession>A0A7W9J1X5</accession>
<evidence type="ECO:0000256" key="1">
    <source>
        <dbReference type="ARBA" id="ARBA00023015"/>
    </source>
</evidence>
<evidence type="ECO:0000256" key="4">
    <source>
        <dbReference type="PROSITE-ProRule" id="PRU00335"/>
    </source>
</evidence>
<keyword evidence="3" id="KW-0804">Transcription</keyword>
<evidence type="ECO:0000256" key="2">
    <source>
        <dbReference type="ARBA" id="ARBA00023125"/>
    </source>
</evidence>
<comment type="caution">
    <text evidence="6">The sequence shown here is derived from an EMBL/GenBank/DDBJ whole genome shotgun (WGS) entry which is preliminary data.</text>
</comment>
<evidence type="ECO:0000256" key="3">
    <source>
        <dbReference type="ARBA" id="ARBA00023163"/>
    </source>
</evidence>
<feature type="DNA-binding region" description="H-T-H motif" evidence="4">
    <location>
        <begin position="33"/>
        <end position="52"/>
    </location>
</feature>
<dbReference type="PROSITE" id="PS50977">
    <property type="entry name" value="HTH_TETR_2"/>
    <property type="match status" value="1"/>
</dbReference>
<dbReference type="InterPro" id="IPR001647">
    <property type="entry name" value="HTH_TetR"/>
</dbReference>
<feature type="domain" description="HTH tetR-type" evidence="5">
    <location>
        <begin position="10"/>
        <end position="70"/>
    </location>
</feature>